<dbReference type="RefSeq" id="WP_094756752.1">
    <property type="nucleotide sequence ID" value="NZ_FRAJ01000008.1"/>
</dbReference>
<name>A0A1M6PCE4_9FIRM</name>
<dbReference type="InterPro" id="IPR052022">
    <property type="entry name" value="26kDa_periplasmic_antigen"/>
</dbReference>
<proteinExistence type="predicted"/>
<accession>A0A1M6PCE4</accession>
<dbReference type="Gene3D" id="3.30.70.2970">
    <property type="entry name" value="Protein of unknown function (DUF541), domain 2"/>
    <property type="match status" value="1"/>
</dbReference>
<protein>
    <recommendedName>
        <fullName evidence="3">DUF541 domain-containing protein</fullName>
    </recommendedName>
</protein>
<reference evidence="1 2" key="1">
    <citation type="submission" date="2016-11" db="EMBL/GenBank/DDBJ databases">
        <authorList>
            <person name="Jaros S."/>
            <person name="Januszkiewicz K."/>
            <person name="Wedrychowicz H."/>
        </authorList>
    </citation>
    <scope>NUCLEOTIDE SEQUENCE [LARGE SCALE GENOMIC DNA]</scope>
    <source>
        <strain evidence="1 2">DSM 14501</strain>
    </source>
</reference>
<evidence type="ECO:0000313" key="1">
    <source>
        <dbReference type="EMBL" id="SHK05625.1"/>
    </source>
</evidence>
<organism evidence="1 2">
    <name type="scientific">Caminicella sporogenes DSM 14501</name>
    <dbReference type="NCBI Taxonomy" id="1121266"/>
    <lineage>
        <taxon>Bacteria</taxon>
        <taxon>Bacillati</taxon>
        <taxon>Bacillota</taxon>
        <taxon>Clostridia</taxon>
        <taxon>Peptostreptococcales</taxon>
        <taxon>Caminicellaceae</taxon>
        <taxon>Caminicella</taxon>
    </lineage>
</organism>
<keyword evidence="2" id="KW-1185">Reference proteome</keyword>
<evidence type="ECO:0008006" key="3">
    <source>
        <dbReference type="Google" id="ProtNLM"/>
    </source>
</evidence>
<dbReference type="PANTHER" id="PTHR34387:SF1">
    <property type="entry name" value="PERIPLASMIC IMMUNOGENIC PROTEIN"/>
    <property type="match status" value="1"/>
</dbReference>
<sequence>MFKKTSAKYSYDYSYKNPFKKHDVKRYEKEKMKKEIKESKEEKRCSYILELEGKGTVKVKPDVATVTLGVITENEELEVAKIENSRKVERVLEVLKEMGIDDDDLQTETFSIEPQYDYEGGKKVFRGFKVTNKLTITIRNLEKIGEIIDTAIDSGANIVESIKFSIAQPDTYYNEALNLAILNTIEKARSIEHTLKVKVNMIPIKITEESYGYAYPVERTYMEAVDTTTIIQSGLIEITARVNTVFDYE</sequence>
<dbReference type="Proteomes" id="UP000184082">
    <property type="component" value="Unassembled WGS sequence"/>
</dbReference>
<dbReference type="STRING" id="1121266.SAMN02745883_01144"/>
<dbReference type="GO" id="GO:0006974">
    <property type="term" value="P:DNA damage response"/>
    <property type="evidence" value="ECO:0007669"/>
    <property type="project" value="TreeGrafter"/>
</dbReference>
<dbReference type="Gene3D" id="3.30.110.170">
    <property type="entry name" value="Protein of unknown function (DUF541), domain 1"/>
    <property type="match status" value="1"/>
</dbReference>
<dbReference type="Pfam" id="PF04402">
    <property type="entry name" value="SIMPL"/>
    <property type="match status" value="1"/>
</dbReference>
<dbReference type="EMBL" id="FRAJ01000008">
    <property type="protein sequence ID" value="SHK05625.1"/>
    <property type="molecule type" value="Genomic_DNA"/>
</dbReference>
<dbReference type="AlphaFoldDB" id="A0A1M6PCE4"/>
<dbReference type="InterPro" id="IPR007497">
    <property type="entry name" value="SIMPL/DUF541"/>
</dbReference>
<dbReference type="PANTHER" id="PTHR34387">
    <property type="entry name" value="SLR1258 PROTEIN"/>
    <property type="match status" value="1"/>
</dbReference>
<gene>
    <name evidence="1" type="ORF">SAMN02745883_01144</name>
</gene>
<evidence type="ECO:0000313" key="2">
    <source>
        <dbReference type="Proteomes" id="UP000184082"/>
    </source>
</evidence>